<dbReference type="Proteomes" id="UP000233742">
    <property type="component" value="Chromosome"/>
</dbReference>
<evidence type="ECO:0000313" key="1">
    <source>
        <dbReference type="EMBL" id="AUH33107.1"/>
    </source>
</evidence>
<sequence>MPGCIAGMADRSDNVIGRQSGWASTLPMLRRARQHEQNNKQKTYRAAHHVVELEPMKLA</sequence>
<dbReference type="KEGG" id="paro:CUV01_06630"/>
<organism evidence="1 2">
    <name type="scientific">Paracoccus tegillarcae</name>
    <dbReference type="NCBI Taxonomy" id="1529068"/>
    <lineage>
        <taxon>Bacteria</taxon>
        <taxon>Pseudomonadati</taxon>
        <taxon>Pseudomonadota</taxon>
        <taxon>Alphaproteobacteria</taxon>
        <taxon>Rhodobacterales</taxon>
        <taxon>Paracoccaceae</taxon>
        <taxon>Paracoccus</taxon>
    </lineage>
</organism>
<name>A0A2K9EIB8_9RHOB</name>
<protein>
    <submittedName>
        <fullName evidence="1">Uncharacterized protein</fullName>
    </submittedName>
</protein>
<dbReference type="EMBL" id="CP025408">
    <property type="protein sequence ID" value="AUH33107.1"/>
    <property type="molecule type" value="Genomic_DNA"/>
</dbReference>
<proteinExistence type="predicted"/>
<gene>
    <name evidence="1" type="ORF">CUV01_06630</name>
</gene>
<keyword evidence="2" id="KW-1185">Reference proteome</keyword>
<dbReference type="AlphaFoldDB" id="A0A2K9EIB8"/>
<evidence type="ECO:0000313" key="2">
    <source>
        <dbReference type="Proteomes" id="UP000233742"/>
    </source>
</evidence>
<reference evidence="1 2" key="1">
    <citation type="submission" date="2017-12" db="EMBL/GenBank/DDBJ databases">
        <authorList>
            <person name="Hurst M.R.H."/>
        </authorList>
    </citation>
    <scope>NUCLEOTIDE SEQUENCE [LARGE SCALE GENOMIC DNA]</scope>
    <source>
        <strain evidence="1 2">BM15</strain>
    </source>
</reference>
<accession>A0A2K9EIB8</accession>